<proteinExistence type="predicted"/>
<dbReference type="Proteomes" id="UP001642540">
    <property type="component" value="Unassembled WGS sequence"/>
</dbReference>
<feature type="transmembrane region" description="Helical" evidence="1">
    <location>
        <begin position="139"/>
        <end position="157"/>
    </location>
</feature>
<reference evidence="3 4" key="1">
    <citation type="submission" date="2024-08" db="EMBL/GenBank/DDBJ databases">
        <authorList>
            <person name="Cucini C."/>
            <person name="Frati F."/>
        </authorList>
    </citation>
    <scope>NUCLEOTIDE SEQUENCE [LARGE SCALE GENOMIC DNA]</scope>
</reference>
<dbReference type="EMBL" id="CAXLJM020000104">
    <property type="protein sequence ID" value="CAL8134226.1"/>
    <property type="molecule type" value="Genomic_DNA"/>
</dbReference>
<evidence type="ECO:0000256" key="2">
    <source>
        <dbReference type="SAM" id="SignalP"/>
    </source>
</evidence>
<accession>A0ABP1RS95</accession>
<evidence type="ECO:0000313" key="3">
    <source>
        <dbReference type="EMBL" id="CAL8134226.1"/>
    </source>
</evidence>
<name>A0ABP1RS95_9HEXA</name>
<evidence type="ECO:0000313" key="4">
    <source>
        <dbReference type="Proteomes" id="UP001642540"/>
    </source>
</evidence>
<keyword evidence="1" id="KW-1133">Transmembrane helix</keyword>
<gene>
    <name evidence="3" type="ORF">ODALV1_LOCUS25424</name>
</gene>
<feature type="signal peptide" evidence="2">
    <location>
        <begin position="1"/>
        <end position="26"/>
    </location>
</feature>
<sequence length="230" mass="25679">MTRKVFPGFIFTTSVFICALVSFAGSLPFSSNGTKEFNGVLYENETLPVEGTARMQTFSGLPSLSWSSLITARKKDLFMDFLKFLLQRLLTKKWTTELAIKRLDKVKTSLIKYYAKRNIFQTEISSARDKAFGFPSLEGALLSLAFLTFSVFLIDLIQTLLTKLRMTTTAPTAAPALSSYLGGRSRTGSLLKSSSKLGLFESDESFEDERMTTLSSKVLSAIERPFQNYS</sequence>
<keyword evidence="2" id="KW-0732">Signal</keyword>
<evidence type="ECO:0000256" key="1">
    <source>
        <dbReference type="SAM" id="Phobius"/>
    </source>
</evidence>
<feature type="chain" id="PRO_5046809971" evidence="2">
    <location>
        <begin position="27"/>
        <end position="230"/>
    </location>
</feature>
<organism evidence="3 4">
    <name type="scientific">Orchesella dallaii</name>
    <dbReference type="NCBI Taxonomy" id="48710"/>
    <lineage>
        <taxon>Eukaryota</taxon>
        <taxon>Metazoa</taxon>
        <taxon>Ecdysozoa</taxon>
        <taxon>Arthropoda</taxon>
        <taxon>Hexapoda</taxon>
        <taxon>Collembola</taxon>
        <taxon>Entomobryomorpha</taxon>
        <taxon>Entomobryoidea</taxon>
        <taxon>Orchesellidae</taxon>
        <taxon>Orchesellinae</taxon>
        <taxon>Orchesella</taxon>
    </lineage>
</organism>
<keyword evidence="1" id="KW-0812">Transmembrane</keyword>
<keyword evidence="1" id="KW-0472">Membrane</keyword>
<keyword evidence="4" id="KW-1185">Reference proteome</keyword>
<comment type="caution">
    <text evidence="3">The sequence shown here is derived from an EMBL/GenBank/DDBJ whole genome shotgun (WGS) entry which is preliminary data.</text>
</comment>
<protein>
    <submittedName>
        <fullName evidence="3">Uncharacterized protein</fullName>
    </submittedName>
</protein>